<reference evidence="8 9" key="1">
    <citation type="journal article" date="2019" name="Int. J. Syst. Evol. Microbiol.">
        <title>The Global Catalogue of Microorganisms (GCM) 10K type strain sequencing project: providing services to taxonomists for standard genome sequencing and annotation.</title>
        <authorList>
            <consortium name="The Broad Institute Genomics Platform"/>
            <consortium name="The Broad Institute Genome Sequencing Center for Infectious Disease"/>
            <person name="Wu L."/>
            <person name="Ma J."/>
        </authorList>
    </citation>
    <scope>NUCLEOTIDE SEQUENCE [LARGE SCALE GENOMIC DNA]</scope>
    <source>
        <strain evidence="8 9">JCM 16014</strain>
    </source>
</reference>
<feature type="region of interest" description="Disordered" evidence="6">
    <location>
        <begin position="1"/>
        <end position="46"/>
    </location>
</feature>
<feature type="transmembrane region" description="Helical" evidence="7">
    <location>
        <begin position="134"/>
        <end position="157"/>
    </location>
</feature>
<dbReference type="PANTHER" id="PTHR30250">
    <property type="entry name" value="PST FAMILY PREDICTED COLANIC ACID TRANSPORTER"/>
    <property type="match status" value="1"/>
</dbReference>
<feature type="compositionally biased region" description="Basic and acidic residues" evidence="6">
    <location>
        <begin position="777"/>
        <end position="808"/>
    </location>
</feature>
<dbReference type="Proteomes" id="UP001500751">
    <property type="component" value="Unassembled WGS sequence"/>
</dbReference>
<feature type="compositionally biased region" description="Basic and acidic residues" evidence="6">
    <location>
        <begin position="101"/>
        <end position="119"/>
    </location>
</feature>
<feature type="compositionally biased region" description="Basic and acidic residues" evidence="6">
    <location>
        <begin position="619"/>
        <end position="629"/>
    </location>
</feature>
<dbReference type="InterPro" id="IPR050833">
    <property type="entry name" value="Poly_Biosynth_Transport"/>
</dbReference>
<accession>A0ABN2UQ30</accession>
<feature type="transmembrane region" description="Helical" evidence="7">
    <location>
        <begin position="163"/>
        <end position="184"/>
    </location>
</feature>
<evidence type="ECO:0000256" key="7">
    <source>
        <dbReference type="SAM" id="Phobius"/>
    </source>
</evidence>
<feature type="transmembrane region" description="Helical" evidence="7">
    <location>
        <begin position="504"/>
        <end position="524"/>
    </location>
</feature>
<comment type="subcellular location">
    <subcellularLocation>
        <location evidence="1">Cell membrane</location>
        <topology evidence="1">Multi-pass membrane protein</topology>
    </subcellularLocation>
</comment>
<keyword evidence="2" id="KW-1003">Cell membrane</keyword>
<keyword evidence="9" id="KW-1185">Reference proteome</keyword>
<feature type="region of interest" description="Disordered" evidence="6">
    <location>
        <begin position="101"/>
        <end position="123"/>
    </location>
</feature>
<evidence type="ECO:0000256" key="2">
    <source>
        <dbReference type="ARBA" id="ARBA00022475"/>
    </source>
</evidence>
<dbReference type="InterPro" id="IPR002797">
    <property type="entry name" value="Polysacc_synth"/>
</dbReference>
<evidence type="ECO:0000313" key="9">
    <source>
        <dbReference type="Proteomes" id="UP001500751"/>
    </source>
</evidence>
<proteinExistence type="predicted"/>
<feature type="region of interest" description="Disordered" evidence="6">
    <location>
        <begin position="573"/>
        <end position="603"/>
    </location>
</feature>
<dbReference type="EMBL" id="BAAAQN010000031">
    <property type="protein sequence ID" value="GAA2041194.1"/>
    <property type="molecule type" value="Genomic_DNA"/>
</dbReference>
<feature type="transmembrane region" description="Helical" evidence="7">
    <location>
        <begin position="415"/>
        <end position="434"/>
    </location>
</feature>
<name>A0ABN2UQ30_9ACTN</name>
<keyword evidence="5 7" id="KW-0472">Membrane</keyword>
<feature type="region of interest" description="Disordered" evidence="6">
    <location>
        <begin position="617"/>
        <end position="818"/>
    </location>
</feature>
<feature type="transmembrane region" description="Helical" evidence="7">
    <location>
        <begin position="295"/>
        <end position="317"/>
    </location>
</feature>
<organism evidence="8 9">
    <name type="scientific">Catenulispora yoronensis</name>
    <dbReference type="NCBI Taxonomy" id="450799"/>
    <lineage>
        <taxon>Bacteria</taxon>
        <taxon>Bacillati</taxon>
        <taxon>Actinomycetota</taxon>
        <taxon>Actinomycetes</taxon>
        <taxon>Catenulisporales</taxon>
        <taxon>Catenulisporaceae</taxon>
        <taxon>Catenulispora</taxon>
    </lineage>
</organism>
<feature type="compositionally biased region" description="Gly residues" evidence="6">
    <location>
        <begin position="655"/>
        <end position="678"/>
    </location>
</feature>
<feature type="compositionally biased region" description="Basic residues" evidence="6">
    <location>
        <begin position="1"/>
        <end position="11"/>
    </location>
</feature>
<dbReference type="PANTHER" id="PTHR30250:SF11">
    <property type="entry name" value="O-ANTIGEN TRANSPORTER-RELATED"/>
    <property type="match status" value="1"/>
</dbReference>
<evidence type="ECO:0000256" key="1">
    <source>
        <dbReference type="ARBA" id="ARBA00004651"/>
    </source>
</evidence>
<feature type="transmembrane region" description="Helical" evidence="7">
    <location>
        <begin position="239"/>
        <end position="257"/>
    </location>
</feature>
<gene>
    <name evidence="8" type="ORF">GCM10009839_49450</name>
</gene>
<feature type="transmembrane region" description="Helical" evidence="7">
    <location>
        <begin position="478"/>
        <end position="498"/>
    </location>
</feature>
<feature type="compositionally biased region" description="Gly residues" evidence="6">
    <location>
        <begin position="690"/>
        <end position="715"/>
    </location>
</feature>
<feature type="transmembrane region" description="Helical" evidence="7">
    <location>
        <begin position="204"/>
        <end position="227"/>
    </location>
</feature>
<keyword evidence="4 7" id="KW-1133">Transmembrane helix</keyword>
<evidence type="ECO:0000256" key="3">
    <source>
        <dbReference type="ARBA" id="ARBA00022692"/>
    </source>
</evidence>
<feature type="transmembrane region" description="Helical" evidence="7">
    <location>
        <begin position="446"/>
        <end position="466"/>
    </location>
</feature>
<evidence type="ECO:0008006" key="10">
    <source>
        <dbReference type="Google" id="ProtNLM"/>
    </source>
</evidence>
<evidence type="ECO:0000313" key="8">
    <source>
        <dbReference type="EMBL" id="GAA2041194.1"/>
    </source>
</evidence>
<dbReference type="Pfam" id="PF01943">
    <property type="entry name" value="Polysacc_synt"/>
    <property type="match status" value="1"/>
</dbReference>
<evidence type="ECO:0000256" key="4">
    <source>
        <dbReference type="ARBA" id="ARBA00022989"/>
    </source>
</evidence>
<sequence>MARGTRGRHRPGVVESDGGAEFSDSRYPGADYVESGVGSGPGSRLESEPFVSDLDATHVALMRVGDVDFEGAGVGGSTRSAGSVGAGSVDVRDADAGVREARADRAGADRAGAERDGAKAESGNAGTKMLRNSMFLMVSAGLTAGIGFIFWALVAHLYNSTQIGLATTLLSAISLISFLSTFGFGATMIRFQARGAARNRQVSVMLALVAGASFVLGTGYVLIVKLISPDLAFVHDKPVYAVVLIGICVFATVNLVTDSVFMAARRAEYNTLVDGFIQSLAKLVIPAAVVGMGAMGIVAASGTGYVVATLASIYLMYRRLGFRFSFHFGGTRIRETASYSATTHFSSLLNLIPQLALPIIVLRWLGPDNVTYYYLGSQIAALLSTGSYAIGDALFSEGAHDPDQLRSLMKRSAKIMTAVMLPGVAAVILVRKPLLSLFGGNYPEHAQGLLTVLALGALAVAFHTWASSALRITGRMKPLLGSNVVYLVATLALALGFAHRGLNWVGWAWALGNLASGLFAVAFVPGAKPVMVGEVGEVEDDEGVYDEEELEGVDDGPRVGDWVPVGAGERVGAGAGAGAGVPRSGLRERPRVPARQSPWVGVGDSTAVTEPMFFPWNRPEARGRSDRFDAYGSDDDGGYATPRFYGRESSWRQGRPGGGGSGGSGGSGGGGGGGGVGGLRVRPRSMPRGGARGDVGAGLGAGVSGPRGEGSGAQAGPGVQAGPSVPGSRGEQAGREFAAGGLAGSLFRDEPPRRVQPSAADAETEILRPIVVPDSFFRPEPDEREGERGREREREAERERGGQGEPGRRRAKPPGVDG</sequence>
<comment type="caution">
    <text evidence="8">The sequence shown here is derived from an EMBL/GenBank/DDBJ whole genome shotgun (WGS) entry which is preliminary data.</text>
</comment>
<evidence type="ECO:0000256" key="5">
    <source>
        <dbReference type="ARBA" id="ARBA00023136"/>
    </source>
</evidence>
<feature type="transmembrane region" description="Helical" evidence="7">
    <location>
        <begin position="269"/>
        <end position="289"/>
    </location>
</feature>
<protein>
    <recommendedName>
        <fullName evidence="10">Membrane protein involved in the export of O-antigen and teichoic acid</fullName>
    </recommendedName>
</protein>
<evidence type="ECO:0000256" key="6">
    <source>
        <dbReference type="SAM" id="MobiDB-lite"/>
    </source>
</evidence>
<keyword evidence="3 7" id="KW-0812">Transmembrane</keyword>